<dbReference type="GO" id="GO:0006887">
    <property type="term" value="P:exocytosis"/>
    <property type="evidence" value="ECO:0007669"/>
    <property type="project" value="TreeGrafter"/>
</dbReference>
<dbReference type="Proteomes" id="UP000625711">
    <property type="component" value="Unassembled WGS sequence"/>
</dbReference>
<feature type="compositionally biased region" description="Basic and acidic residues" evidence="4">
    <location>
        <begin position="135"/>
        <end position="153"/>
    </location>
</feature>
<protein>
    <recommendedName>
        <fullName evidence="5">C2 domain-containing protein</fullName>
    </recommendedName>
</protein>
<feature type="compositionally biased region" description="Polar residues" evidence="4">
    <location>
        <begin position="1306"/>
        <end position="1318"/>
    </location>
</feature>
<dbReference type="CDD" id="cd04020">
    <property type="entry name" value="C2B_SLP_1-2-3-4"/>
    <property type="match status" value="1"/>
</dbReference>
<feature type="region of interest" description="Disordered" evidence="4">
    <location>
        <begin position="502"/>
        <end position="683"/>
    </location>
</feature>
<dbReference type="GO" id="GO:0042043">
    <property type="term" value="F:neurexin family protein binding"/>
    <property type="evidence" value="ECO:0007669"/>
    <property type="project" value="TreeGrafter"/>
</dbReference>
<comment type="caution">
    <text evidence="6">The sequence shown here is derived from an EMBL/GenBank/DDBJ whole genome shotgun (WGS) entry which is preliminary data.</text>
</comment>
<organism evidence="6 7">
    <name type="scientific">Rhynchophorus ferrugineus</name>
    <name type="common">Red palm weevil</name>
    <name type="synonym">Curculio ferrugineus</name>
    <dbReference type="NCBI Taxonomy" id="354439"/>
    <lineage>
        <taxon>Eukaryota</taxon>
        <taxon>Metazoa</taxon>
        <taxon>Ecdysozoa</taxon>
        <taxon>Arthropoda</taxon>
        <taxon>Hexapoda</taxon>
        <taxon>Insecta</taxon>
        <taxon>Pterygota</taxon>
        <taxon>Neoptera</taxon>
        <taxon>Endopterygota</taxon>
        <taxon>Coleoptera</taxon>
        <taxon>Polyphaga</taxon>
        <taxon>Cucujiformia</taxon>
        <taxon>Curculionidae</taxon>
        <taxon>Dryophthorinae</taxon>
        <taxon>Rhynchophorus</taxon>
    </lineage>
</organism>
<feature type="compositionally biased region" description="Polar residues" evidence="4">
    <location>
        <begin position="1589"/>
        <end position="1598"/>
    </location>
</feature>
<reference evidence="6" key="1">
    <citation type="submission" date="2020-08" db="EMBL/GenBank/DDBJ databases">
        <title>Genome sequencing and assembly of the red palm weevil Rhynchophorus ferrugineus.</title>
        <authorList>
            <person name="Dias G.B."/>
            <person name="Bergman C.M."/>
            <person name="Manee M."/>
        </authorList>
    </citation>
    <scope>NUCLEOTIDE SEQUENCE</scope>
    <source>
        <strain evidence="6">AA-2017</strain>
        <tissue evidence="6">Whole larva</tissue>
    </source>
</reference>
<feature type="compositionally biased region" description="Low complexity" evidence="4">
    <location>
        <begin position="1229"/>
        <end position="1238"/>
    </location>
</feature>
<dbReference type="OrthoDB" id="195679at2759"/>
<feature type="region of interest" description="Disordered" evidence="4">
    <location>
        <begin position="1074"/>
        <end position="1093"/>
    </location>
</feature>
<feature type="compositionally biased region" description="Low complexity" evidence="4">
    <location>
        <begin position="1405"/>
        <end position="1415"/>
    </location>
</feature>
<feature type="compositionally biased region" description="Basic and acidic residues" evidence="4">
    <location>
        <begin position="790"/>
        <end position="817"/>
    </location>
</feature>
<feature type="region of interest" description="Disordered" evidence="4">
    <location>
        <begin position="1168"/>
        <end position="1320"/>
    </location>
</feature>
<feature type="region of interest" description="Disordered" evidence="4">
    <location>
        <begin position="876"/>
        <end position="934"/>
    </location>
</feature>
<feature type="compositionally biased region" description="Polar residues" evidence="4">
    <location>
        <begin position="1655"/>
        <end position="1664"/>
    </location>
</feature>
<dbReference type="PANTHER" id="PTHR45716">
    <property type="entry name" value="BITESIZE, ISOFORM I"/>
    <property type="match status" value="1"/>
</dbReference>
<feature type="compositionally biased region" description="Polar residues" evidence="4">
    <location>
        <begin position="1219"/>
        <end position="1228"/>
    </location>
</feature>
<feature type="compositionally biased region" description="Acidic residues" evidence="4">
    <location>
        <begin position="1278"/>
        <end position="1291"/>
    </location>
</feature>
<dbReference type="InterPro" id="IPR035892">
    <property type="entry name" value="C2_domain_sf"/>
</dbReference>
<dbReference type="InterPro" id="IPR001565">
    <property type="entry name" value="Synaptotagmin"/>
</dbReference>
<feature type="compositionally biased region" description="Basic residues" evidence="4">
    <location>
        <begin position="748"/>
        <end position="762"/>
    </location>
</feature>
<dbReference type="GO" id="GO:0005886">
    <property type="term" value="C:plasma membrane"/>
    <property type="evidence" value="ECO:0007669"/>
    <property type="project" value="TreeGrafter"/>
</dbReference>
<feature type="compositionally biased region" description="Low complexity" evidence="4">
    <location>
        <begin position="556"/>
        <end position="566"/>
    </location>
</feature>
<feature type="compositionally biased region" description="Basic and acidic residues" evidence="4">
    <location>
        <begin position="514"/>
        <end position="553"/>
    </location>
</feature>
<dbReference type="InterPro" id="IPR000008">
    <property type="entry name" value="C2_dom"/>
</dbReference>
<feature type="domain" description="C2" evidence="5">
    <location>
        <begin position="1972"/>
        <end position="2094"/>
    </location>
</feature>
<keyword evidence="2" id="KW-0677">Repeat</keyword>
<feature type="compositionally biased region" description="Low complexity" evidence="4">
    <location>
        <begin position="663"/>
        <end position="676"/>
    </location>
</feature>
<feature type="region of interest" description="Disordered" evidence="4">
    <location>
        <begin position="1"/>
        <end position="20"/>
    </location>
</feature>
<dbReference type="PRINTS" id="PR00399">
    <property type="entry name" value="SYNAPTOTAGMN"/>
</dbReference>
<name>A0A834J1S6_RHYFE</name>
<evidence type="ECO:0000256" key="2">
    <source>
        <dbReference type="ARBA" id="ARBA00022737"/>
    </source>
</evidence>
<dbReference type="PANTHER" id="PTHR45716:SF2">
    <property type="entry name" value="BITESIZE, ISOFORM I"/>
    <property type="match status" value="1"/>
</dbReference>
<dbReference type="SMART" id="SM00239">
    <property type="entry name" value="C2"/>
    <property type="match status" value="2"/>
</dbReference>
<feature type="compositionally biased region" description="Acidic residues" evidence="4">
    <location>
        <begin position="615"/>
        <end position="628"/>
    </location>
</feature>
<evidence type="ECO:0000256" key="1">
    <source>
        <dbReference type="ARBA" id="ARBA00004370"/>
    </source>
</evidence>
<feature type="domain" description="C2" evidence="5">
    <location>
        <begin position="2118"/>
        <end position="2242"/>
    </location>
</feature>
<dbReference type="PROSITE" id="PS50004">
    <property type="entry name" value="C2"/>
    <property type="match status" value="2"/>
</dbReference>
<feature type="region of interest" description="Disordered" evidence="4">
    <location>
        <begin position="1587"/>
        <end position="1632"/>
    </location>
</feature>
<feature type="region of interest" description="Disordered" evidence="4">
    <location>
        <begin position="1653"/>
        <end position="1675"/>
    </location>
</feature>
<dbReference type="CDD" id="cd08521">
    <property type="entry name" value="C2A_SLP"/>
    <property type="match status" value="1"/>
</dbReference>
<sequence>MVRKQKEIQAASGEWMNEFVRRPSRRRDARVYVPAADIIKRTIRRSWTISNPSPRWAALRTSSELRPYNSLPRGQDISNYPSLAGIRSTDTPRKSPTRRTKSEDVYAEEKESPVEPEKIPKRPARVNPLMSISLRESREEKERRKSPRRKTEPAAESSENNNKKERENNDIKIEENYTKQNDMKSEDEADKVPEKHVSFDNSKPYPDLTAFRSRSLSQSKSSKDVKKMPFTTRSLPEESIMKDDCEDPGPVELCDIEPISGTVFRKMTVRRRRQENMRKLPAVDAGWRRPPDSDLIDILLPDGEDYRLVFVNSDGSSKEEDVDDNDSSSASSFPIDDCDWDYFEPGAARPHPVLGWASPFGSPRVYRRRFADSPLGSPLLQRRPRVSSDEDVSVTSPSDVSFHPRVPETPRCLHQNATGRQTVQTSYPASASCKTCGGSTTPAAHYIPIPVPVPIPFPVPWSGGTSSAGGGDLLVPLYRSLPDLARGAEFWQYLAQMPGFPWSSLEKPMIGETADGKHDEGEDERKDDEGDDRNESRNNVEEDEPTGHLECENRGSSASESSSTDSSADEGDQPRVRRVYNVTGPPSTRESDDALPSSDVTTDNEDNKSSADEKEREEEEGEEEEEETSSGSADTDSNDTGTVADQKPRRFSRVFVVNHKESSASSGSMASSNSDTDSTDNDTDLELDCTVVLTNIKHIDSEKVECEGKSDVEGDGESGASFIGMKYIGEDGENSSTAGINKKPVKEVRRKHRTRRSNSKKKKADETEDCDRELVKDNEISSSNAEQEDCDKPIEFNEPTTEDHNENTEEPAKKQADENVSEDNDSMDRNASSPAPPSVTTLDYAAEATAASTVEDKGPQVQEMDVEAAIIGKFKTESVYSSSPGLSDVSAESLSSSDAEKEPTTQTRETEHQVEVGRVRRAGGRQSVIGERSGARHGVRYTSLVMIRNDEVPQQVNVVSSSTNDVVVRHTNREEEDERPTLTDKPNQIHSESNVTVITSPETLSAFEEGLADDDSWVENLSDDDFPTNSISENSSSGDEVTLTCSAAIDQEDELRGYHRPIDLTLHTIVEESCEESEVEQAPPKPKKERPASATDLEKYFFFGLGDGTIPSLNSNREDAFSETSSIYSEGMESLGGAEENQNENPEELASSRLEKYFLSGFMGFTAERRDSDGSVGSDSEGKPSPEQRRKRLVRARGTGRSHSSSLDNLLANPDLAGSDQQMDVQNNSEAAGSSSDSDAYDEALSFEKSDGQFDTVKRKKGKKQKASLEDVKNLETTQEEQEGRESDEDEERNKTPQPKVLAMPTNLTTNKNQQSRDSGFVGSCDDLLKDQRDINKSPDISLQHEKITDNHSIGKKDDKIFTESLPPATSLTRKDSFNNWSSDEETNLMMCKMRQFFKTMVANSSSSKPTTPTPGARISPRPLPRAGRARCKPPQLVYFENELTRLMKTVPGIRDDQVREIVEYLSSEDTWSDSYDSSDYTSSDLEGASTKSALQQQISDSCQEIINKFDAGADDKEGDAGDGGIVEDGHGLNKETALVYQKLVASFEKMATEDQPQDASGPNSPPLIAKVMHHIGSRLVALMHEVSSGESHASNSPKGRGHHRRLQQKLSNASTTTTDDDSTSDTNLPDNFAEEILTNYNMLPRSRSHDLLMSDTSKNQSIGGASEISEEREASDCERFSWRGSFESALLATDSRNKLSLIGGEGSASASALAIAAKRRSAGDLLFSHKSLSREQLDRVRSCGSIGGGNSEDKLWVAPATRPGRRRSSVPDAASCGSGASADGEDEDDDMENRATLPRSMQNGPQTTNSLPRLPTTSIATMQKAQSHHFLPQNAKSARYRPPGFSRLMPTQPKRAASAPGLQPSHQRRGRRSQQSSIPSDDVSLSEAHSSPMLASRGGSKSATPSPVAPGSRRKIGSMSSHEWPTNDDDIDRLVAMQHNRSSLSSLGLRSDSMASVYSGAGEGRYGSVAVRGQVEFGLQYNYKASALEIQIKQCKDLAPVDIKRSRSDPYVKVYLLPDKSKSGKRKTKVKKHTLNPVFDECLKFHMSLNELELRTLWLTVWHSDMFGRNDFLGEVMMALENKVFDDPTPKWYNLQERTEPFDDMLSFKGDIIVCLKFVPPDMTVHKKGKRSRGSLHVLVKEAKALTAFKTNGTSDPFCKSYLLPDKGRSSKQKTAVVKRTVNPVWNHTFVYDDVTLQELAERCLELTVWDHDRLASNEFLGGVRFSLGTGKHYGKSVEWMDATGKEVSLWKSMLERPNFWVEGCLPLRPTLDGRL</sequence>
<dbReference type="Gene3D" id="2.60.40.150">
    <property type="entry name" value="C2 domain"/>
    <property type="match status" value="2"/>
</dbReference>
<feature type="compositionally biased region" description="Basic residues" evidence="4">
    <location>
        <begin position="1189"/>
        <end position="1200"/>
    </location>
</feature>
<feature type="region of interest" description="Disordered" evidence="4">
    <location>
        <begin position="1752"/>
        <end position="1929"/>
    </location>
</feature>
<dbReference type="FunFam" id="2.60.40.150:FF:000006">
    <property type="entry name" value="Synaptotagmin-like 5, isoform CRA_a"/>
    <property type="match status" value="1"/>
</dbReference>
<comment type="subcellular location">
    <subcellularLocation>
        <location evidence="1">Membrane</location>
    </subcellularLocation>
</comment>
<feature type="compositionally biased region" description="Polar residues" evidence="4">
    <location>
        <begin position="829"/>
        <end position="841"/>
    </location>
</feature>
<feature type="region of interest" description="Disordered" evidence="4">
    <location>
        <begin position="378"/>
        <end position="407"/>
    </location>
</feature>
<evidence type="ECO:0000259" key="5">
    <source>
        <dbReference type="PROSITE" id="PS50004"/>
    </source>
</evidence>
<feature type="region of interest" description="Disordered" evidence="4">
    <location>
        <begin position="62"/>
        <end position="253"/>
    </location>
</feature>
<dbReference type="InterPro" id="IPR043567">
    <property type="entry name" value="SYTL1-5_C2B"/>
</dbReference>
<dbReference type="PRINTS" id="PR00360">
    <property type="entry name" value="C2DOMAIN"/>
</dbReference>
<gene>
    <name evidence="6" type="ORF">GWI33_010619</name>
</gene>
<evidence type="ECO:0000313" key="7">
    <source>
        <dbReference type="Proteomes" id="UP000625711"/>
    </source>
</evidence>
<feature type="compositionally biased region" description="Basic and acidic residues" evidence="4">
    <location>
        <begin position="161"/>
        <end position="198"/>
    </location>
</feature>
<dbReference type="EMBL" id="JAACXV010000054">
    <property type="protein sequence ID" value="KAF7285447.1"/>
    <property type="molecule type" value="Genomic_DNA"/>
</dbReference>
<feature type="compositionally biased region" description="Basic and acidic residues" evidence="4">
    <location>
        <begin position="100"/>
        <end position="120"/>
    </location>
</feature>
<feature type="compositionally biased region" description="Low complexity" evidence="4">
    <location>
        <begin position="886"/>
        <end position="897"/>
    </location>
</feature>
<dbReference type="Pfam" id="PF00168">
    <property type="entry name" value="C2"/>
    <property type="match status" value="2"/>
</dbReference>
<evidence type="ECO:0000313" key="6">
    <source>
        <dbReference type="EMBL" id="KAF7285447.1"/>
    </source>
</evidence>
<feature type="region of interest" description="Disordered" evidence="4">
    <location>
        <begin position="1132"/>
        <end position="1152"/>
    </location>
</feature>
<feature type="region of interest" description="Disordered" evidence="4">
    <location>
        <begin position="1403"/>
        <end position="1431"/>
    </location>
</feature>
<dbReference type="GO" id="GO:0070382">
    <property type="term" value="C:exocytic vesicle"/>
    <property type="evidence" value="ECO:0007669"/>
    <property type="project" value="TreeGrafter"/>
</dbReference>
<feature type="compositionally biased region" description="Basic and acidic residues" evidence="4">
    <location>
        <begin position="605"/>
        <end position="614"/>
    </location>
</feature>
<keyword evidence="7" id="KW-1185">Reference proteome</keyword>
<proteinExistence type="predicted"/>
<feature type="compositionally biased region" description="Polar residues" evidence="4">
    <location>
        <begin position="1800"/>
        <end position="1826"/>
    </location>
</feature>
<feature type="compositionally biased region" description="Low complexity" evidence="4">
    <location>
        <begin position="1471"/>
        <end position="1485"/>
    </location>
</feature>
<feature type="region of interest" description="Disordered" evidence="4">
    <location>
        <begin position="729"/>
        <end position="862"/>
    </location>
</feature>
<accession>A0A834J1S6</accession>
<evidence type="ECO:0000256" key="3">
    <source>
        <dbReference type="ARBA" id="ARBA00023136"/>
    </source>
</evidence>
<feature type="compositionally biased region" description="Low complexity" evidence="4">
    <location>
        <begin position="1773"/>
        <end position="1783"/>
    </location>
</feature>
<keyword evidence="3" id="KW-0472">Membrane</keyword>
<dbReference type="SUPFAM" id="SSF49562">
    <property type="entry name" value="C2 domain (Calcium/lipid-binding domain, CaLB)"/>
    <property type="match status" value="2"/>
</dbReference>
<evidence type="ECO:0000256" key="4">
    <source>
        <dbReference type="SAM" id="MobiDB-lite"/>
    </source>
</evidence>
<feature type="region of interest" description="Disordered" evidence="4">
    <location>
        <begin position="1471"/>
        <end position="1495"/>
    </location>
</feature>
<feature type="compositionally biased region" description="Basic and acidic residues" evidence="4">
    <location>
        <begin position="898"/>
        <end position="918"/>
    </location>
</feature>